<dbReference type="GO" id="GO:0019185">
    <property type="term" value="C:snRNA-activating protein complex"/>
    <property type="evidence" value="ECO:0007669"/>
    <property type="project" value="TreeGrafter"/>
</dbReference>
<name>A0A3S1AZG5_ELYCH</name>
<proteinExistence type="predicted"/>
<protein>
    <recommendedName>
        <fullName evidence="4">snRNA-activating protein complex subunit 1</fullName>
    </recommendedName>
</protein>
<sequence>MPKARSKVYTPTNGVRTDFKRLMDMFLSSATVRFEHFSEVWRSLNMSYLCAGRNSDREAREFVEKVLIIAREYFLPPYQFQARVGGLYLMYAVYQIQPTSPKAKIRLTPQQWDDALHFQQQAKNQSHLDVVYIFNKLIEEQAFQFCFLPQEIGVFSWDCEDAEVDLADEMKEERCNINKLFNYESLEQLSYLQDQYQRMKVVLAGPHATKPDKSLNVVKEKLVEDIVLSLQTFKENVANMSKRVGNSTKKAERELKTGPQTVGSRRQALKNAAFAGSPSTRSRRLSSESPEKNLAIDRANRAAQRALAKANAGGDLADDAELAMSDASLTSPTRLQADVSSPPSSRKKNLSMPVVVSDDGELSSGDGSDVEYVPPCKKSRGRKSMPQKIASRKSLQLIKAKSSSQFDRSPTKFGKTTSSQIATSLKHQMKESAKAASLSPDSHPASGTASSKETVTANIRKKKGDLKGKSDSSAKDVSEKTGFRITWNPVTNLRTREASTATGTMTKRGRPGKYSKASNDSREDLETDISDHDKSSTLDLSESETSLPPLPDKRNKNKQVRRLNNEKTSAKPSLGKGKVNVSRDQTESESMNDSPTKKVRDKTKGAQSGKKDTQKALSSYEVVMAPSSRAVQFNIFDNARFSKTLKLTPESTGENRFLPQ</sequence>
<feature type="non-terminal residue" evidence="2">
    <location>
        <position position="660"/>
    </location>
</feature>
<organism evidence="2 3">
    <name type="scientific">Elysia chlorotica</name>
    <name type="common">Eastern emerald elysia</name>
    <name type="synonym">Sea slug</name>
    <dbReference type="NCBI Taxonomy" id="188477"/>
    <lineage>
        <taxon>Eukaryota</taxon>
        <taxon>Metazoa</taxon>
        <taxon>Spiralia</taxon>
        <taxon>Lophotrochozoa</taxon>
        <taxon>Mollusca</taxon>
        <taxon>Gastropoda</taxon>
        <taxon>Heterobranchia</taxon>
        <taxon>Euthyneura</taxon>
        <taxon>Panpulmonata</taxon>
        <taxon>Sacoglossa</taxon>
        <taxon>Placobranchoidea</taxon>
        <taxon>Plakobranchidae</taxon>
        <taxon>Elysia</taxon>
    </lineage>
</organism>
<accession>A0A3S1AZG5</accession>
<dbReference type="Pfam" id="PF09808">
    <property type="entry name" value="SNAPC1"/>
    <property type="match status" value="1"/>
</dbReference>
<feature type="region of interest" description="Disordered" evidence="1">
    <location>
        <begin position="328"/>
        <end position="616"/>
    </location>
</feature>
<gene>
    <name evidence="2" type="ORF">EGW08_020005</name>
</gene>
<comment type="caution">
    <text evidence="2">The sequence shown here is derived from an EMBL/GenBank/DDBJ whole genome shotgun (WGS) entry which is preliminary data.</text>
</comment>
<dbReference type="AlphaFoldDB" id="A0A3S1AZG5"/>
<reference evidence="2 3" key="1">
    <citation type="submission" date="2019-01" db="EMBL/GenBank/DDBJ databases">
        <title>A draft genome assembly of the solar-powered sea slug Elysia chlorotica.</title>
        <authorList>
            <person name="Cai H."/>
            <person name="Li Q."/>
            <person name="Fang X."/>
            <person name="Li J."/>
            <person name="Curtis N.E."/>
            <person name="Altenburger A."/>
            <person name="Shibata T."/>
            <person name="Feng M."/>
            <person name="Maeda T."/>
            <person name="Schwartz J.A."/>
            <person name="Shigenobu S."/>
            <person name="Lundholm N."/>
            <person name="Nishiyama T."/>
            <person name="Yang H."/>
            <person name="Hasebe M."/>
            <person name="Li S."/>
            <person name="Pierce S.K."/>
            <person name="Wang J."/>
        </authorList>
    </citation>
    <scope>NUCLEOTIDE SEQUENCE [LARGE SCALE GENOMIC DNA]</scope>
    <source>
        <strain evidence="2">EC2010</strain>
        <tissue evidence="2">Whole organism of an adult</tissue>
    </source>
</reference>
<evidence type="ECO:0008006" key="4">
    <source>
        <dbReference type="Google" id="ProtNLM"/>
    </source>
</evidence>
<feature type="region of interest" description="Disordered" evidence="1">
    <location>
        <begin position="244"/>
        <end position="292"/>
    </location>
</feature>
<evidence type="ECO:0000313" key="3">
    <source>
        <dbReference type="Proteomes" id="UP000271974"/>
    </source>
</evidence>
<evidence type="ECO:0000256" key="1">
    <source>
        <dbReference type="SAM" id="MobiDB-lite"/>
    </source>
</evidence>
<dbReference type="GO" id="GO:0043565">
    <property type="term" value="F:sequence-specific DNA binding"/>
    <property type="evidence" value="ECO:0007669"/>
    <property type="project" value="TreeGrafter"/>
</dbReference>
<dbReference type="STRING" id="188477.A0A3S1AZG5"/>
<feature type="compositionally biased region" description="Polar residues" evidence="1">
    <location>
        <begin position="488"/>
        <end position="505"/>
    </location>
</feature>
<dbReference type="GO" id="GO:0042796">
    <property type="term" value="P:snRNA transcription by RNA polymerase III"/>
    <property type="evidence" value="ECO:0007669"/>
    <property type="project" value="TreeGrafter"/>
</dbReference>
<feature type="compositionally biased region" description="Basic and acidic residues" evidence="1">
    <location>
        <begin position="595"/>
        <end position="614"/>
    </location>
</feature>
<dbReference type="EMBL" id="RQTK01001094">
    <property type="protein sequence ID" value="RUS72232.1"/>
    <property type="molecule type" value="Genomic_DNA"/>
</dbReference>
<feature type="compositionally biased region" description="Basic and acidic residues" evidence="1">
    <location>
        <begin position="519"/>
        <end position="536"/>
    </location>
</feature>
<keyword evidence="3" id="KW-1185">Reference proteome</keyword>
<feature type="compositionally biased region" description="Polar residues" evidence="1">
    <location>
        <begin position="445"/>
        <end position="457"/>
    </location>
</feature>
<evidence type="ECO:0000313" key="2">
    <source>
        <dbReference type="EMBL" id="RUS72232.1"/>
    </source>
</evidence>
<dbReference type="PANTHER" id="PTHR15131">
    <property type="entry name" value="SMALL NUCLEAR RNA ACTIVATING COMPLEX, POLYPEPTIDE 1"/>
    <property type="match status" value="1"/>
</dbReference>
<dbReference type="InterPro" id="IPR019188">
    <property type="entry name" value="SNAPC1"/>
</dbReference>
<feature type="compositionally biased region" description="Low complexity" evidence="1">
    <location>
        <begin position="537"/>
        <end position="547"/>
    </location>
</feature>
<dbReference type="PANTHER" id="PTHR15131:SF3">
    <property type="entry name" value="SNRNA-ACTIVATING PROTEIN COMPLEX SUBUNIT 1"/>
    <property type="match status" value="1"/>
</dbReference>
<dbReference type="GO" id="GO:0042795">
    <property type="term" value="P:snRNA transcription by RNA polymerase II"/>
    <property type="evidence" value="ECO:0007669"/>
    <property type="project" value="TreeGrafter"/>
</dbReference>
<feature type="compositionally biased region" description="Basic and acidic residues" evidence="1">
    <location>
        <begin position="465"/>
        <end position="482"/>
    </location>
</feature>
<feature type="compositionally biased region" description="Polar residues" evidence="1">
    <location>
        <begin position="328"/>
        <end position="344"/>
    </location>
</feature>
<feature type="compositionally biased region" description="Polar residues" evidence="1">
    <location>
        <begin position="401"/>
        <end position="426"/>
    </location>
</feature>
<feature type="compositionally biased region" description="Low complexity" evidence="1">
    <location>
        <begin position="354"/>
        <end position="371"/>
    </location>
</feature>
<dbReference type="Proteomes" id="UP000271974">
    <property type="component" value="Unassembled WGS sequence"/>
</dbReference>
<dbReference type="OrthoDB" id="20127at2759"/>